<evidence type="ECO:0000256" key="5">
    <source>
        <dbReference type="ARBA" id="ARBA00012125"/>
    </source>
</evidence>
<dbReference type="InterPro" id="IPR036291">
    <property type="entry name" value="NAD(P)-bd_dom_sf"/>
</dbReference>
<evidence type="ECO:0000256" key="6">
    <source>
        <dbReference type="ARBA" id="ARBA00022550"/>
    </source>
</evidence>
<comment type="pathway">
    <text evidence="3">Polyol metabolism; myo-inositol biosynthesis; myo-inositol from D-glucose 6-phosphate: step 1/2.</text>
</comment>
<organism evidence="8 9">
    <name type="scientific">Ogataea haglerorum</name>
    <dbReference type="NCBI Taxonomy" id="1937702"/>
    <lineage>
        <taxon>Eukaryota</taxon>
        <taxon>Fungi</taxon>
        <taxon>Dikarya</taxon>
        <taxon>Ascomycota</taxon>
        <taxon>Saccharomycotina</taxon>
        <taxon>Pichiomycetes</taxon>
        <taxon>Pichiales</taxon>
        <taxon>Pichiaceae</taxon>
        <taxon>Ogataea</taxon>
    </lineage>
</organism>
<gene>
    <name evidence="8" type="ORF">KL946_004460</name>
</gene>
<evidence type="ECO:0000256" key="3">
    <source>
        <dbReference type="ARBA" id="ARBA00005117"/>
    </source>
</evidence>
<protein>
    <recommendedName>
        <fullName evidence="5">inositol-3-phosphate synthase</fullName>
        <ecNumber evidence="5">5.5.1.4</ecNumber>
    </recommendedName>
</protein>
<comment type="similarity">
    <text evidence="4">Belongs to the myo-inositol 1-phosphate synthase family.</text>
</comment>
<dbReference type="Pfam" id="PF01658">
    <property type="entry name" value="Inos-1-P_synth"/>
    <property type="match status" value="1"/>
</dbReference>
<evidence type="ECO:0000256" key="2">
    <source>
        <dbReference type="ARBA" id="ARBA00001911"/>
    </source>
</evidence>
<comment type="catalytic activity">
    <reaction evidence="1">
        <text>D-glucose 6-phosphate = 1D-myo-inositol 3-phosphate</text>
        <dbReference type="Rhea" id="RHEA:10716"/>
        <dbReference type="ChEBI" id="CHEBI:58401"/>
        <dbReference type="ChEBI" id="CHEBI:61548"/>
        <dbReference type="EC" id="5.5.1.4"/>
    </reaction>
</comment>
<name>A0ABQ7RBM4_9ASCO</name>
<dbReference type="Gene3D" id="3.40.50.720">
    <property type="entry name" value="NAD(P)-binding Rossmann-like Domain"/>
    <property type="match status" value="2"/>
</dbReference>
<dbReference type="InterPro" id="IPR002587">
    <property type="entry name" value="Myo-inos-1-P_Synthase"/>
</dbReference>
<feature type="domain" description="Myo-inositol-1-phosphate synthase GAPDH-like" evidence="7">
    <location>
        <begin position="490"/>
        <end position="605"/>
    </location>
</feature>
<evidence type="ECO:0000256" key="1">
    <source>
        <dbReference type="ARBA" id="ARBA00000113"/>
    </source>
</evidence>
<proteinExistence type="inferred from homology"/>
<keyword evidence="9" id="KW-1185">Reference proteome</keyword>
<dbReference type="PANTHER" id="PTHR11510">
    <property type="entry name" value="MYO-INOSITOL-1 PHOSPHATE SYNTHASE"/>
    <property type="match status" value="1"/>
</dbReference>
<evidence type="ECO:0000313" key="8">
    <source>
        <dbReference type="EMBL" id="KAG7762719.1"/>
    </source>
</evidence>
<dbReference type="SUPFAM" id="SSF55347">
    <property type="entry name" value="Glyceraldehyde-3-phosphate dehydrogenase-like, C-terminal domain"/>
    <property type="match status" value="1"/>
</dbReference>
<dbReference type="EMBL" id="JAHLUN010000013">
    <property type="protein sequence ID" value="KAG7762719.1"/>
    <property type="molecule type" value="Genomic_DNA"/>
</dbReference>
<sequence>MWDLCRRSLKHQNKLSKRGSSETRCKIRSQAEPNISQYIPAAFRHHVQHESQRVRDTPVLPIRGGSVLLFTNQLLHTFPIRSQTYPKSVFCGCAAIVHAHAVGRVLGGRGCSTAKISSLGNLFSPMANHGARFSANTPRCAGQLLGQLQLISGASHYKYACLRLFGIIQSIMTVQFVPQVKVQTDKTKFSESELVTNYVYKNAIVDKEASGSFAVKPFEEPYQFKVDLKVPKVGVMLVGLGGNNGTTFVASVLANKNKLQFHTKEGLKTANYYGSVTQSSTIKLGIDSKGQDVYAPFNSLLPMVNPNDFVVGGWDINGDNLAAAMQKAQVLEYDLQEKLKDQMKEIVPLKSIYYPDFIAANQDERANNCFNRINGEIQTTGKWSHVETIRKDIRNFKAANKLDKVIVLWTANTERYADVVSGVNDTAENLLESIKKDHEEIAPSTVFAVASILEHVPYVNGSPQNTFVPGVIELAEQNRTYIGGDDFKSGQTKLKSVLAQFLVDAGIRPVSIASYNHLGNNDGYNLSSPRQFRSKEISKASVVDDVIASNEILYNDKLGKKIDHCIVIKYLNAVGDSKVAMDEYYSELMLGGHNRISIHNVCEDSLLATPLIIDLLVMTEFLSRVTYKKDSDDKYADMYSVLSFLSYWLKAPLTRPGYQAINGLNKQRQGLDNFLRILIGLEPLDELRFEERLV</sequence>
<evidence type="ECO:0000313" key="9">
    <source>
        <dbReference type="Proteomes" id="UP000697297"/>
    </source>
</evidence>
<reference evidence="8 9" key="1">
    <citation type="journal article" date="2021" name="G3 (Bethesda)">
        <title>Genomic diversity, chromosomal rearrangements, and interspecies hybridization in the ogataea polymorpha species complex.</title>
        <authorList>
            <person name="Hanson S.J."/>
            <person name="Cinneide E.O."/>
            <person name="Salzberg L.I."/>
            <person name="Wolfe K.H."/>
            <person name="McGowan J."/>
            <person name="Fitzpatrick D.A."/>
            <person name="Matlin K."/>
        </authorList>
    </citation>
    <scope>NUCLEOTIDE SEQUENCE [LARGE SCALE GENOMIC DNA]</scope>
    <source>
        <strain evidence="8">81-436-3</strain>
    </source>
</reference>
<dbReference type="Proteomes" id="UP000697297">
    <property type="component" value="Unassembled WGS sequence"/>
</dbReference>
<keyword evidence="6" id="KW-0398">Inositol biosynthesis</keyword>
<accession>A0ABQ7RBM4</accession>
<evidence type="ECO:0000256" key="4">
    <source>
        <dbReference type="ARBA" id="ARBA00010813"/>
    </source>
</evidence>
<dbReference type="Pfam" id="PF07994">
    <property type="entry name" value="NAD_binding_5"/>
    <property type="match status" value="1"/>
</dbReference>
<dbReference type="EC" id="5.5.1.4" evidence="5"/>
<dbReference type="InterPro" id="IPR013021">
    <property type="entry name" value="Myo-inos-1-P_Synthase_GAPDH"/>
</dbReference>
<comment type="cofactor">
    <cofactor evidence="2">
        <name>NAD(+)</name>
        <dbReference type="ChEBI" id="CHEBI:57540"/>
    </cofactor>
</comment>
<evidence type="ECO:0000259" key="7">
    <source>
        <dbReference type="Pfam" id="PF01658"/>
    </source>
</evidence>
<comment type="caution">
    <text evidence="8">The sequence shown here is derived from an EMBL/GenBank/DDBJ whole genome shotgun (WGS) entry which is preliminary data.</text>
</comment>
<dbReference type="SUPFAM" id="SSF51735">
    <property type="entry name" value="NAD(P)-binding Rossmann-fold domains"/>
    <property type="match status" value="1"/>
</dbReference>